<dbReference type="EMBL" id="APJA01000023">
    <property type="protein sequence ID" value="ERK28966.1"/>
    <property type="molecule type" value="Genomic_DNA"/>
</dbReference>
<evidence type="ECO:0000256" key="1">
    <source>
        <dbReference type="SAM" id="Phobius"/>
    </source>
</evidence>
<evidence type="ECO:0000313" key="3">
    <source>
        <dbReference type="Proteomes" id="UP000016721"/>
    </source>
</evidence>
<reference evidence="2 3" key="1">
    <citation type="journal article" date="2013" name="Genome Announc.">
        <title>Draft Genome Sequence of the Hydrogen- and Ethanol-Producing Bacterium Clostridium intestinale Strain URNW.</title>
        <authorList>
            <person name="Lal S."/>
            <person name="Ramachandran U."/>
            <person name="Zhang X."/>
            <person name="Sparling R."/>
            <person name="Levin D.B."/>
        </authorList>
    </citation>
    <scope>NUCLEOTIDE SEQUENCE [LARGE SCALE GENOMIC DNA]</scope>
    <source>
        <strain evidence="2 3">URNW</strain>
    </source>
</reference>
<protein>
    <recommendedName>
        <fullName evidence="4">YcxB-like protein domain-containing protein</fullName>
    </recommendedName>
</protein>
<dbReference type="AlphaFoldDB" id="U2NJC7"/>
<dbReference type="PATRIC" id="fig|1294142.3.peg.3951"/>
<feature type="transmembrane region" description="Helical" evidence="1">
    <location>
        <begin position="59"/>
        <end position="77"/>
    </location>
</feature>
<evidence type="ECO:0000313" key="2">
    <source>
        <dbReference type="EMBL" id="ERK28966.1"/>
    </source>
</evidence>
<dbReference type="Proteomes" id="UP000016721">
    <property type="component" value="Unassembled WGS sequence"/>
</dbReference>
<comment type="caution">
    <text evidence="2">The sequence shown here is derived from an EMBL/GenBank/DDBJ whole genome shotgun (WGS) entry which is preliminary data.</text>
</comment>
<evidence type="ECO:0008006" key="4">
    <source>
        <dbReference type="Google" id="ProtNLM"/>
    </source>
</evidence>
<organism evidence="2 3">
    <name type="scientific">Clostridium intestinale URNW</name>
    <dbReference type="NCBI Taxonomy" id="1294142"/>
    <lineage>
        <taxon>Bacteria</taxon>
        <taxon>Bacillati</taxon>
        <taxon>Bacillota</taxon>
        <taxon>Clostridia</taxon>
        <taxon>Eubacteriales</taxon>
        <taxon>Clostridiaceae</taxon>
        <taxon>Clostridium</taxon>
    </lineage>
</organism>
<keyword evidence="1" id="KW-0812">Transmembrane</keyword>
<accession>U2NJC7</accession>
<sequence length="172" mass="20302">MLYEYEINENLSMKDVENIFLKSKVIRRICNNVGYLIVTIGLFIISFITAAITKFRWDNGYLILIVCCIISMCMVLFSRRDHDIKRLAKGIEKRMGTNLSIEINDNKYIYRSTMFTVELTKKIVMEIIVDENYILIVLLPRKFKNFIMVPILIPKNIFESKEELDRFINIIS</sequence>
<proteinExistence type="predicted"/>
<keyword evidence="3" id="KW-1185">Reference proteome</keyword>
<feature type="transmembrane region" description="Helical" evidence="1">
    <location>
        <begin position="33"/>
        <end position="53"/>
    </location>
</feature>
<dbReference type="HOGENOM" id="CLU_1552622_0_0_9"/>
<keyword evidence="1" id="KW-0472">Membrane</keyword>
<gene>
    <name evidence="2" type="ORF">CINTURNW_3786</name>
</gene>
<dbReference type="RefSeq" id="WP_021803713.1">
    <property type="nucleotide sequence ID" value="NZ_KI273145.1"/>
</dbReference>
<keyword evidence="1" id="KW-1133">Transmembrane helix</keyword>
<name>U2NJC7_9CLOT</name>